<evidence type="ECO:0000313" key="2">
    <source>
        <dbReference type="EMBL" id="OJD20403.1"/>
    </source>
</evidence>
<gene>
    <name evidence="2" type="ORF">ACJ73_08263</name>
</gene>
<comment type="caution">
    <text evidence="2">The sequence shown here is derived from an EMBL/GenBank/DDBJ whole genome shotgun (WGS) entry which is preliminary data.</text>
</comment>
<dbReference type="AlphaFoldDB" id="A0A1J9QJN8"/>
<dbReference type="VEuPathDB" id="FungiDB:ACJ73_08263"/>
<evidence type="ECO:0000313" key="3">
    <source>
        <dbReference type="Proteomes" id="UP000242791"/>
    </source>
</evidence>
<keyword evidence="3" id="KW-1185">Reference proteome</keyword>
<feature type="region of interest" description="Disordered" evidence="1">
    <location>
        <begin position="1"/>
        <end position="42"/>
    </location>
</feature>
<dbReference type="Proteomes" id="UP000242791">
    <property type="component" value="Unassembled WGS sequence"/>
</dbReference>
<evidence type="ECO:0000256" key="1">
    <source>
        <dbReference type="SAM" id="MobiDB-lite"/>
    </source>
</evidence>
<protein>
    <submittedName>
        <fullName evidence="2">Uncharacterized protein</fullName>
    </submittedName>
</protein>
<organism evidence="2 3">
    <name type="scientific">Blastomyces percursus</name>
    <dbReference type="NCBI Taxonomy" id="1658174"/>
    <lineage>
        <taxon>Eukaryota</taxon>
        <taxon>Fungi</taxon>
        <taxon>Dikarya</taxon>
        <taxon>Ascomycota</taxon>
        <taxon>Pezizomycotina</taxon>
        <taxon>Eurotiomycetes</taxon>
        <taxon>Eurotiomycetidae</taxon>
        <taxon>Onygenales</taxon>
        <taxon>Ajellomycetaceae</taxon>
        <taxon>Blastomyces</taxon>
    </lineage>
</organism>
<proteinExistence type="predicted"/>
<reference evidence="2 3" key="1">
    <citation type="submission" date="2015-08" db="EMBL/GenBank/DDBJ databases">
        <title>Emmonsia species relationships and genome sequence.</title>
        <authorList>
            <person name="Cuomo C.A."/>
            <person name="Schwartz I.S."/>
            <person name="Kenyon C."/>
            <person name="De Hoog G.S."/>
            <person name="Govender N.P."/>
            <person name="Botha A."/>
            <person name="Moreno L."/>
            <person name="De Vries M."/>
            <person name="Munoz J.F."/>
            <person name="Stielow J.B."/>
        </authorList>
    </citation>
    <scope>NUCLEOTIDE SEQUENCE [LARGE SCALE GENOMIC DNA]</scope>
    <source>
        <strain evidence="2 3">EI222</strain>
    </source>
</reference>
<sequence length="121" mass="13744">MQYPESRPYTQDARTGNERIYPRADCLTPRGPEASSRSKSPERSDIWDMTLLSMSWPPISYRYWAWTDIPLELKRHQNEDPPILITAHGRLNSGVSSSQLTIHNPPHEEVGGTATCAILCH</sequence>
<dbReference type="EMBL" id="LGTZ01001892">
    <property type="protein sequence ID" value="OJD20403.1"/>
    <property type="molecule type" value="Genomic_DNA"/>
</dbReference>
<accession>A0A1J9QJN8</accession>
<name>A0A1J9QJN8_9EURO</name>